<dbReference type="OrthoDB" id="2112831at2"/>
<name>A0A3A9KCU2_9BACI</name>
<protein>
    <recommendedName>
        <fullName evidence="3">YviE</fullName>
    </recommendedName>
</protein>
<dbReference type="InterPro" id="IPR045527">
    <property type="entry name" value="DUF6470"/>
</dbReference>
<evidence type="ECO:0000313" key="2">
    <source>
        <dbReference type="Proteomes" id="UP000281498"/>
    </source>
</evidence>
<reference evidence="1 2" key="1">
    <citation type="submission" date="2017-10" db="EMBL/GenBank/DDBJ databases">
        <title>Bacillus sp. nov., a halophilic bacterium isolated from a Keqin Lake.</title>
        <authorList>
            <person name="Wang H."/>
        </authorList>
    </citation>
    <scope>NUCLEOTIDE SEQUENCE [LARGE SCALE GENOMIC DNA]</scope>
    <source>
        <strain evidence="1 2">KCTC 13187</strain>
    </source>
</reference>
<dbReference type="EMBL" id="PDOE01000002">
    <property type="protein sequence ID" value="RKL68331.1"/>
    <property type="molecule type" value="Genomic_DNA"/>
</dbReference>
<accession>A0A3A9KCU2</accession>
<proteinExistence type="predicted"/>
<dbReference type="AlphaFoldDB" id="A0A3A9KCU2"/>
<evidence type="ECO:0000313" key="1">
    <source>
        <dbReference type="EMBL" id="RKL68331.1"/>
    </source>
</evidence>
<sequence length="193" mass="21873">MDLARVQIQTQDAVTGMQQQRPFLSIRQRPADMTIDQELGSTLSISTNASKLFIDQTEAFADANLKSIFRRNEEFVAKAQQTASQYVAKTAQQGEMLKKIENGTNAIPQIAQQNGTREPKQYNLAMVPEHMGKVKIDFQPAEVSIQSNWQKPSIHVRKNEPEITVPRWETNIYLQQKNSIQFDVIGGSVNRQL</sequence>
<dbReference type="Proteomes" id="UP000281498">
    <property type="component" value="Unassembled WGS sequence"/>
</dbReference>
<gene>
    <name evidence="1" type="ORF">CR203_07575</name>
</gene>
<dbReference type="RefSeq" id="WP_110938671.1">
    <property type="nucleotide sequence ID" value="NZ_KZ614147.1"/>
</dbReference>
<keyword evidence="2" id="KW-1185">Reference proteome</keyword>
<organism evidence="1 2">
    <name type="scientific">Salipaludibacillus neizhouensis</name>
    <dbReference type="NCBI Taxonomy" id="885475"/>
    <lineage>
        <taxon>Bacteria</taxon>
        <taxon>Bacillati</taxon>
        <taxon>Bacillota</taxon>
        <taxon>Bacilli</taxon>
        <taxon>Bacillales</taxon>
        <taxon>Bacillaceae</taxon>
    </lineage>
</organism>
<comment type="caution">
    <text evidence="1">The sequence shown here is derived from an EMBL/GenBank/DDBJ whole genome shotgun (WGS) entry which is preliminary data.</text>
</comment>
<dbReference type="Pfam" id="PF20074">
    <property type="entry name" value="DUF6470"/>
    <property type="match status" value="1"/>
</dbReference>
<evidence type="ECO:0008006" key="3">
    <source>
        <dbReference type="Google" id="ProtNLM"/>
    </source>
</evidence>